<organism evidence="2 3">
    <name type="scientific">[Clostridium] fimetarium</name>
    <dbReference type="NCBI Taxonomy" id="99656"/>
    <lineage>
        <taxon>Bacteria</taxon>
        <taxon>Bacillati</taxon>
        <taxon>Bacillota</taxon>
        <taxon>Clostridia</taxon>
        <taxon>Lachnospirales</taxon>
        <taxon>Lachnospiraceae</taxon>
    </lineage>
</organism>
<sequence>MELKTFQLEASESIANRYETYMKEPLLIRKGDIVPFYQNLSAITGAGKTIVLADAIEQIRAVTNLEPVVLWISKGKVVVGQTLENLSNGKYSENIPNYVVKPLLDCTEHNILDDNKGLILVATVGKFNQKDKGEGDRKIFKTGLDNANQSLWDMLKKRINYQGKKRELIIVYDEGHNLSDQQLDLLLELKPEGLIAASATTKVPKKLENYINRLKSDNNMEDKDLVVAISNKKVVESGLIKQHISIGGYLTPMEIALNGLLADMKEVEISCEKYGCDFRPKAIYVSNTNILAQTSEMDDILVPFRERKARPIQIWKYLVEKGVNPNEIAVYCNLKFDKKFPKPENFNLFAGGENDYDSFIEGNYRHIIFNQSLQEGWDDPSCYFAYIDKDMGSVTQVTQVIGRVLRQPGVKHYPDEKLNMANFYIKTDEKDVFKMIIEEVKSTLSIEMPEINITYRISSGASNGKATVGPRLIKELPDVAVNSHDAVMDIEKLINTMNDYSNDAINTVGSGTTIKAIATVGENKKIKEVEVNTGHSNKVSVRWVFKRELSKLAKGATTLCDYSLSKFDALIEYSSNATAHIKDYAKKIAEVYREKSIIVQNPLDTFEVGEIFVNGKEYEFTNSVHPKYSDFNDFELKFAQELDKCDYKWMRNPKSGFFEIPLLDGKGTDNFNPDFIVWGNDVIYALDTKGDHLIQTDSERKLFSIDKACDGPDLEIRLISEKKYNDKGQVIDINGYTVWKIKQGKVQPVHCDALDETIKICIDK</sequence>
<feature type="domain" description="Helicase/UvrB N-terminal" evidence="1">
    <location>
        <begin position="2"/>
        <end position="201"/>
    </location>
</feature>
<dbReference type="Proteomes" id="UP000199701">
    <property type="component" value="Unassembled WGS sequence"/>
</dbReference>
<reference evidence="2 3" key="1">
    <citation type="submission" date="2016-10" db="EMBL/GenBank/DDBJ databases">
        <authorList>
            <person name="de Groot N.N."/>
        </authorList>
    </citation>
    <scope>NUCLEOTIDE SEQUENCE [LARGE SCALE GENOMIC DNA]</scope>
    <source>
        <strain evidence="2 3">DSM 9179</strain>
    </source>
</reference>
<dbReference type="AlphaFoldDB" id="A0A1I0MBK4"/>
<dbReference type="Pfam" id="PF04851">
    <property type="entry name" value="ResIII"/>
    <property type="match status" value="1"/>
</dbReference>
<accession>A0A1I0MBK4</accession>
<dbReference type="GO" id="GO:0016787">
    <property type="term" value="F:hydrolase activity"/>
    <property type="evidence" value="ECO:0007669"/>
    <property type="project" value="InterPro"/>
</dbReference>
<dbReference type="STRING" id="99656.SAMN05421659_101351"/>
<proteinExistence type="predicted"/>
<protein>
    <submittedName>
        <fullName evidence="2">Type III restriction enzyme</fullName>
    </submittedName>
</protein>
<dbReference type="OrthoDB" id="9804145at2"/>
<dbReference type="RefSeq" id="WP_092449935.1">
    <property type="nucleotide sequence ID" value="NZ_FOJI01000001.1"/>
</dbReference>
<evidence type="ECO:0000313" key="3">
    <source>
        <dbReference type="Proteomes" id="UP000199701"/>
    </source>
</evidence>
<evidence type="ECO:0000313" key="2">
    <source>
        <dbReference type="EMBL" id="SEV85344.1"/>
    </source>
</evidence>
<name>A0A1I0MBK4_9FIRM</name>
<keyword evidence="3" id="KW-1185">Reference proteome</keyword>
<dbReference type="GO" id="GO:0005524">
    <property type="term" value="F:ATP binding"/>
    <property type="evidence" value="ECO:0007669"/>
    <property type="project" value="InterPro"/>
</dbReference>
<dbReference type="EMBL" id="FOJI01000001">
    <property type="protein sequence ID" value="SEV85344.1"/>
    <property type="molecule type" value="Genomic_DNA"/>
</dbReference>
<dbReference type="Gene3D" id="3.40.50.300">
    <property type="entry name" value="P-loop containing nucleotide triphosphate hydrolases"/>
    <property type="match status" value="2"/>
</dbReference>
<dbReference type="InterPro" id="IPR006935">
    <property type="entry name" value="Helicase/UvrB_N"/>
</dbReference>
<gene>
    <name evidence="2" type="ORF">SAMN05421659_101351</name>
</gene>
<dbReference type="GO" id="GO:0003677">
    <property type="term" value="F:DNA binding"/>
    <property type="evidence" value="ECO:0007669"/>
    <property type="project" value="InterPro"/>
</dbReference>
<evidence type="ECO:0000259" key="1">
    <source>
        <dbReference type="Pfam" id="PF04851"/>
    </source>
</evidence>
<dbReference type="SUPFAM" id="SSF52540">
    <property type="entry name" value="P-loop containing nucleoside triphosphate hydrolases"/>
    <property type="match status" value="2"/>
</dbReference>
<dbReference type="InterPro" id="IPR027417">
    <property type="entry name" value="P-loop_NTPase"/>
</dbReference>